<keyword evidence="1" id="KW-0812">Transmembrane</keyword>
<accession>A0A3S3RRH7</accession>
<reference evidence="2 3" key="1">
    <citation type="submission" date="2017-01" db="EMBL/GenBank/DDBJ databases">
        <title>The cable genome- insights into the physiology and evolution of filamentous bacteria capable of sulfide oxidation via long distance electron transfer.</title>
        <authorList>
            <person name="Schreiber L."/>
            <person name="Bjerg J.T."/>
            <person name="Boggild A."/>
            <person name="Van De Vossenberg J."/>
            <person name="Meysman F."/>
            <person name="Nielsen L.P."/>
            <person name="Schramm A."/>
            <person name="Kjeldsen K.U."/>
        </authorList>
    </citation>
    <scope>NUCLEOTIDE SEQUENCE [LARGE SCALE GENOMIC DNA]</scope>
    <source>
        <strain evidence="2">MCF</strain>
    </source>
</reference>
<organism evidence="2 3">
    <name type="scientific">Candidatus Electrothrix aarhusensis</name>
    <dbReference type="NCBI Taxonomy" id="1859131"/>
    <lineage>
        <taxon>Bacteria</taxon>
        <taxon>Pseudomonadati</taxon>
        <taxon>Thermodesulfobacteriota</taxon>
        <taxon>Desulfobulbia</taxon>
        <taxon>Desulfobulbales</taxon>
        <taxon>Desulfobulbaceae</taxon>
        <taxon>Candidatus Electrothrix</taxon>
    </lineage>
</organism>
<evidence type="ECO:0000313" key="3">
    <source>
        <dbReference type="Proteomes" id="UP000287853"/>
    </source>
</evidence>
<proteinExistence type="predicted"/>
<feature type="transmembrane region" description="Helical" evidence="1">
    <location>
        <begin position="36"/>
        <end position="58"/>
    </location>
</feature>
<feature type="transmembrane region" description="Helical" evidence="1">
    <location>
        <begin position="70"/>
        <end position="93"/>
    </location>
</feature>
<keyword evidence="3" id="KW-1185">Reference proteome</keyword>
<dbReference type="AlphaFoldDB" id="A0A3S3RRH7"/>
<protein>
    <submittedName>
        <fullName evidence="2">Uncharacterized protein</fullName>
    </submittedName>
</protein>
<dbReference type="EMBL" id="MTKO01000069">
    <property type="protein sequence ID" value="RWX46123.1"/>
    <property type="molecule type" value="Genomic_DNA"/>
</dbReference>
<evidence type="ECO:0000256" key="1">
    <source>
        <dbReference type="SAM" id="Phobius"/>
    </source>
</evidence>
<feature type="transmembrane region" description="Helical" evidence="1">
    <location>
        <begin position="7"/>
        <end position="30"/>
    </location>
</feature>
<evidence type="ECO:0000313" key="2">
    <source>
        <dbReference type="EMBL" id="RWX46123.1"/>
    </source>
</evidence>
<gene>
    <name evidence="2" type="ORF">H206_00415</name>
</gene>
<comment type="caution">
    <text evidence="2">The sequence shown here is derived from an EMBL/GenBank/DDBJ whole genome shotgun (WGS) entry which is preliminary data.</text>
</comment>
<keyword evidence="1" id="KW-1133">Transmembrane helix</keyword>
<dbReference type="Proteomes" id="UP000287853">
    <property type="component" value="Unassembled WGS sequence"/>
</dbReference>
<keyword evidence="1" id="KW-0472">Membrane</keyword>
<sequence>MKSLSKCFLGYGLLVSVSLVSSVLIMHIGATFFTFGLIPVIIAALAGGFFSGCIVNILMRDKNSLHINTWHIPLVGTITASLPVIFIVCALNLHDELPNHSFVNKLLGQYHEKTSPLHDIIPQNYFSTKFYFRTSLR</sequence>
<name>A0A3S3RRH7_9BACT</name>